<name>A0A6A5WE42_9PLEO</name>
<dbReference type="GO" id="GO:0016705">
    <property type="term" value="F:oxidoreductase activity, acting on paired donors, with incorporation or reduction of molecular oxygen"/>
    <property type="evidence" value="ECO:0007669"/>
    <property type="project" value="InterPro"/>
</dbReference>
<proteinExistence type="inferred from homology"/>
<evidence type="ECO:0000256" key="6">
    <source>
        <dbReference type="ARBA" id="ARBA00023033"/>
    </source>
</evidence>
<evidence type="ECO:0000256" key="4">
    <source>
        <dbReference type="ARBA" id="ARBA00023002"/>
    </source>
</evidence>
<evidence type="ECO:0000256" key="2">
    <source>
        <dbReference type="ARBA" id="ARBA00010617"/>
    </source>
</evidence>
<evidence type="ECO:0000256" key="7">
    <source>
        <dbReference type="PIRSR" id="PIRSR602401-1"/>
    </source>
</evidence>
<dbReference type="InterPro" id="IPR050121">
    <property type="entry name" value="Cytochrome_P450_monoxygenase"/>
</dbReference>
<evidence type="ECO:0000313" key="8">
    <source>
        <dbReference type="EMBL" id="KAF1999717.1"/>
    </source>
</evidence>
<keyword evidence="5 7" id="KW-0408">Iron</keyword>
<evidence type="ECO:0000256" key="1">
    <source>
        <dbReference type="ARBA" id="ARBA00001971"/>
    </source>
</evidence>
<gene>
    <name evidence="8" type="ORF">P154DRAFT_493002</name>
</gene>
<dbReference type="Gene3D" id="1.10.630.10">
    <property type="entry name" value="Cytochrome P450"/>
    <property type="match status" value="1"/>
</dbReference>
<keyword evidence="3 7" id="KW-0479">Metal-binding</keyword>
<organism evidence="8 9">
    <name type="scientific">Amniculicola lignicola CBS 123094</name>
    <dbReference type="NCBI Taxonomy" id="1392246"/>
    <lineage>
        <taxon>Eukaryota</taxon>
        <taxon>Fungi</taxon>
        <taxon>Dikarya</taxon>
        <taxon>Ascomycota</taxon>
        <taxon>Pezizomycotina</taxon>
        <taxon>Dothideomycetes</taxon>
        <taxon>Pleosporomycetidae</taxon>
        <taxon>Pleosporales</taxon>
        <taxon>Amniculicolaceae</taxon>
        <taxon>Amniculicola</taxon>
    </lineage>
</organism>
<dbReference type="Proteomes" id="UP000799779">
    <property type="component" value="Unassembled WGS sequence"/>
</dbReference>
<dbReference type="AlphaFoldDB" id="A0A6A5WE42"/>
<dbReference type="PRINTS" id="PR00385">
    <property type="entry name" value="P450"/>
</dbReference>
<dbReference type="GO" id="GO:0020037">
    <property type="term" value="F:heme binding"/>
    <property type="evidence" value="ECO:0007669"/>
    <property type="project" value="InterPro"/>
</dbReference>
<dbReference type="PANTHER" id="PTHR24305">
    <property type="entry name" value="CYTOCHROME P450"/>
    <property type="match status" value="1"/>
</dbReference>
<dbReference type="InterPro" id="IPR002401">
    <property type="entry name" value="Cyt_P450_E_grp-I"/>
</dbReference>
<comment type="similarity">
    <text evidence="2">Belongs to the cytochrome P450 family.</text>
</comment>
<dbReference type="InterPro" id="IPR036396">
    <property type="entry name" value="Cyt_P450_sf"/>
</dbReference>
<dbReference type="Pfam" id="PF00067">
    <property type="entry name" value="p450"/>
    <property type="match status" value="1"/>
</dbReference>
<sequence>MIIVILFILLLFFCVTVGTYRLIFSPIARFPGPKLAGLTWWYEFYYDVIQHGQYYKEIERLHAVHGPIIRINPTELHIRDADWYSELFTSSARQREKSAWFTAGTAGTSAFGAISHSLHRIRRGALSPFFSKQAVVRLEPFVQERVNRLCAFLKESREAKEVVNMCTAYAGLATDIVSAYSFGRHSNLVGDQAASAKWDSVLQSVVEANITLRHMPWLGAILMRLPDPIAGLISEPISFLGKFLKDMKAQVEATLAQKGEKSTEHRTIFEELRDSKLPPEERTVARLVDEAAIVVGAGSHTTAHTLAMMTYHLLNTPASLEKLLADLDSAMPDPNICLSWQELEQLPYLRASILEAHRITSLLTTRLIRIAPDETLHYKSYFIPPGTPISMSTHFMHLDPTIFPSPLEFRPERFLDDASRGLEKYIMPYSKGSRACIGQNLAQAEIYLTAANVFRKYELALFETTYQDVEITWDNFSGGLRKDSRGVRVRVAKQRS</sequence>
<dbReference type="GO" id="GO:0004497">
    <property type="term" value="F:monooxygenase activity"/>
    <property type="evidence" value="ECO:0007669"/>
    <property type="project" value="UniProtKB-KW"/>
</dbReference>
<keyword evidence="4" id="KW-0560">Oxidoreductase</keyword>
<evidence type="ECO:0000313" key="9">
    <source>
        <dbReference type="Proteomes" id="UP000799779"/>
    </source>
</evidence>
<protein>
    <submittedName>
        <fullName evidence="8">Cytochrome P450</fullName>
    </submittedName>
</protein>
<dbReference type="SUPFAM" id="SSF48264">
    <property type="entry name" value="Cytochrome P450"/>
    <property type="match status" value="1"/>
</dbReference>
<keyword evidence="9" id="KW-1185">Reference proteome</keyword>
<dbReference type="GO" id="GO:0005506">
    <property type="term" value="F:iron ion binding"/>
    <property type="evidence" value="ECO:0007669"/>
    <property type="project" value="InterPro"/>
</dbReference>
<reference evidence="8" key="1">
    <citation type="journal article" date="2020" name="Stud. Mycol.">
        <title>101 Dothideomycetes genomes: a test case for predicting lifestyles and emergence of pathogens.</title>
        <authorList>
            <person name="Haridas S."/>
            <person name="Albert R."/>
            <person name="Binder M."/>
            <person name="Bloem J."/>
            <person name="Labutti K."/>
            <person name="Salamov A."/>
            <person name="Andreopoulos B."/>
            <person name="Baker S."/>
            <person name="Barry K."/>
            <person name="Bills G."/>
            <person name="Bluhm B."/>
            <person name="Cannon C."/>
            <person name="Castanera R."/>
            <person name="Culley D."/>
            <person name="Daum C."/>
            <person name="Ezra D."/>
            <person name="Gonzalez J."/>
            <person name="Henrissat B."/>
            <person name="Kuo A."/>
            <person name="Liang C."/>
            <person name="Lipzen A."/>
            <person name="Lutzoni F."/>
            <person name="Magnuson J."/>
            <person name="Mondo S."/>
            <person name="Nolan M."/>
            <person name="Ohm R."/>
            <person name="Pangilinan J."/>
            <person name="Park H.-J."/>
            <person name="Ramirez L."/>
            <person name="Alfaro M."/>
            <person name="Sun H."/>
            <person name="Tritt A."/>
            <person name="Yoshinaga Y."/>
            <person name="Zwiers L.-H."/>
            <person name="Turgeon B."/>
            <person name="Goodwin S."/>
            <person name="Spatafora J."/>
            <person name="Crous P."/>
            <person name="Grigoriev I."/>
        </authorList>
    </citation>
    <scope>NUCLEOTIDE SEQUENCE</scope>
    <source>
        <strain evidence="8">CBS 123094</strain>
    </source>
</reference>
<dbReference type="OrthoDB" id="3945418at2759"/>
<dbReference type="PANTHER" id="PTHR24305:SF157">
    <property type="entry name" value="N-ACETYLTRYPTOPHAN 6-HYDROXYLASE IVOC-RELATED"/>
    <property type="match status" value="1"/>
</dbReference>
<keyword evidence="7" id="KW-0349">Heme</keyword>
<evidence type="ECO:0000256" key="3">
    <source>
        <dbReference type="ARBA" id="ARBA00022723"/>
    </source>
</evidence>
<evidence type="ECO:0000256" key="5">
    <source>
        <dbReference type="ARBA" id="ARBA00023004"/>
    </source>
</evidence>
<accession>A0A6A5WE42</accession>
<keyword evidence="6" id="KW-0503">Monooxygenase</keyword>
<dbReference type="PRINTS" id="PR00463">
    <property type="entry name" value="EP450I"/>
</dbReference>
<dbReference type="EMBL" id="ML977593">
    <property type="protein sequence ID" value="KAF1999717.1"/>
    <property type="molecule type" value="Genomic_DNA"/>
</dbReference>
<comment type="cofactor">
    <cofactor evidence="1 7">
        <name>heme</name>
        <dbReference type="ChEBI" id="CHEBI:30413"/>
    </cofactor>
</comment>
<dbReference type="CDD" id="cd11062">
    <property type="entry name" value="CYP58-like"/>
    <property type="match status" value="1"/>
</dbReference>
<feature type="binding site" description="axial binding residue" evidence="7">
    <location>
        <position position="436"/>
    </location>
    <ligand>
        <name>heme</name>
        <dbReference type="ChEBI" id="CHEBI:30413"/>
    </ligand>
    <ligandPart>
        <name>Fe</name>
        <dbReference type="ChEBI" id="CHEBI:18248"/>
    </ligandPart>
</feature>
<dbReference type="InterPro" id="IPR001128">
    <property type="entry name" value="Cyt_P450"/>
</dbReference>